<evidence type="ECO:0000313" key="1">
    <source>
        <dbReference type="EMBL" id="QHS78187.1"/>
    </source>
</evidence>
<accession>A0A6C0AEI7</accession>
<dbReference type="EMBL" id="MN740595">
    <property type="protein sequence ID" value="QHS78187.1"/>
    <property type="molecule type" value="Genomic_DNA"/>
</dbReference>
<name>A0A6C0AEI7_9ZZZZ</name>
<sequence>MFEEDIKKTDMTYLNNIFDKYGKNIFNYLSGFYEKEIIGKKNFKKLLKFEMNNSENPEMINDKL</sequence>
<dbReference type="AlphaFoldDB" id="A0A6C0AEI7"/>
<protein>
    <submittedName>
        <fullName evidence="1">Uncharacterized protein</fullName>
    </submittedName>
</protein>
<proteinExistence type="predicted"/>
<reference evidence="1" key="1">
    <citation type="journal article" date="2020" name="Nature">
        <title>Giant virus diversity and host interactions through global metagenomics.</title>
        <authorList>
            <person name="Schulz F."/>
            <person name="Roux S."/>
            <person name="Paez-Espino D."/>
            <person name="Jungbluth S."/>
            <person name="Walsh D.A."/>
            <person name="Denef V.J."/>
            <person name="McMahon K.D."/>
            <person name="Konstantinidis K.T."/>
            <person name="Eloe-Fadrosh E.A."/>
            <person name="Kyrpides N.C."/>
            <person name="Woyke T."/>
        </authorList>
    </citation>
    <scope>NUCLEOTIDE SEQUENCE</scope>
    <source>
        <strain evidence="1">GVMAG-S-1021933-23</strain>
    </source>
</reference>
<organism evidence="1">
    <name type="scientific">viral metagenome</name>
    <dbReference type="NCBI Taxonomy" id="1070528"/>
    <lineage>
        <taxon>unclassified sequences</taxon>
        <taxon>metagenomes</taxon>
        <taxon>organismal metagenomes</taxon>
    </lineage>
</organism>